<feature type="non-terminal residue" evidence="2">
    <location>
        <position position="79"/>
    </location>
</feature>
<feature type="region of interest" description="Disordered" evidence="1">
    <location>
        <begin position="1"/>
        <end position="47"/>
    </location>
</feature>
<dbReference type="EMBL" id="BKCJ011786443">
    <property type="protein sequence ID" value="GFD52793.1"/>
    <property type="molecule type" value="Genomic_DNA"/>
</dbReference>
<accession>A0A699X142</accession>
<gene>
    <name evidence="2" type="ORF">Tci_924762</name>
</gene>
<proteinExistence type="predicted"/>
<name>A0A699X142_TANCI</name>
<comment type="caution">
    <text evidence="2">The sequence shown here is derived from an EMBL/GenBank/DDBJ whole genome shotgun (WGS) entry which is preliminary data.</text>
</comment>
<protein>
    <submittedName>
        <fullName evidence="2">Uncharacterized protein</fullName>
    </submittedName>
</protein>
<organism evidence="2">
    <name type="scientific">Tanacetum cinerariifolium</name>
    <name type="common">Dalmatian daisy</name>
    <name type="synonym">Chrysanthemum cinerariifolium</name>
    <dbReference type="NCBI Taxonomy" id="118510"/>
    <lineage>
        <taxon>Eukaryota</taxon>
        <taxon>Viridiplantae</taxon>
        <taxon>Streptophyta</taxon>
        <taxon>Embryophyta</taxon>
        <taxon>Tracheophyta</taxon>
        <taxon>Spermatophyta</taxon>
        <taxon>Magnoliopsida</taxon>
        <taxon>eudicotyledons</taxon>
        <taxon>Gunneridae</taxon>
        <taxon>Pentapetalae</taxon>
        <taxon>asterids</taxon>
        <taxon>campanulids</taxon>
        <taxon>Asterales</taxon>
        <taxon>Asteraceae</taxon>
        <taxon>Asteroideae</taxon>
        <taxon>Anthemideae</taxon>
        <taxon>Anthemidinae</taxon>
        <taxon>Tanacetum</taxon>
    </lineage>
</organism>
<evidence type="ECO:0000256" key="1">
    <source>
        <dbReference type="SAM" id="MobiDB-lite"/>
    </source>
</evidence>
<dbReference type="AlphaFoldDB" id="A0A699X142"/>
<evidence type="ECO:0000313" key="2">
    <source>
        <dbReference type="EMBL" id="GFD52793.1"/>
    </source>
</evidence>
<reference evidence="2" key="1">
    <citation type="journal article" date="2019" name="Sci. Rep.">
        <title>Draft genome of Tanacetum cinerariifolium, the natural source of mosquito coil.</title>
        <authorList>
            <person name="Yamashiro T."/>
            <person name="Shiraishi A."/>
            <person name="Satake H."/>
            <person name="Nakayama K."/>
        </authorList>
    </citation>
    <scope>NUCLEOTIDE SEQUENCE</scope>
</reference>
<sequence>QSNAADGMRDVDRCGARRSLNGVAGTGRAPDRAPLSPRRHDTKSVGQAARLQPAASLLNARSACAAPLAVFVVCIRSST</sequence>
<feature type="non-terminal residue" evidence="2">
    <location>
        <position position="1"/>
    </location>
</feature>